<dbReference type="Proteomes" id="UP000746535">
    <property type="component" value="Unassembled WGS sequence"/>
</dbReference>
<keyword evidence="2" id="KW-1185">Reference proteome</keyword>
<dbReference type="EMBL" id="JAAVJI010000001">
    <property type="protein sequence ID" value="NJO99652.1"/>
    <property type="molecule type" value="Genomic_DNA"/>
</dbReference>
<evidence type="ECO:0000313" key="1">
    <source>
        <dbReference type="EMBL" id="NJO99652.1"/>
    </source>
</evidence>
<evidence type="ECO:0000313" key="2">
    <source>
        <dbReference type="Proteomes" id="UP000746535"/>
    </source>
</evidence>
<dbReference type="RefSeq" id="WP_168080996.1">
    <property type="nucleotide sequence ID" value="NZ_JAAVJI010000001.1"/>
</dbReference>
<gene>
    <name evidence="1" type="ORF">HBH25_02075</name>
</gene>
<protein>
    <submittedName>
        <fullName evidence="1">Uncharacterized protein</fullName>
    </submittedName>
</protein>
<name>A0ABX0Y8L1_9PSED</name>
<comment type="caution">
    <text evidence="1">The sequence shown here is derived from an EMBL/GenBank/DDBJ whole genome shotgun (WGS) entry which is preliminary data.</text>
</comment>
<proteinExistence type="predicted"/>
<sequence length="88" mass="9613">MNIGSTNEQLRRDLSGIASDLKWSIVELANIAQRLEQSTHKSDAQALLRMIGVFKEGETRLGKHAEDLAQGRLAVTVPHISSSTDTAK</sequence>
<organism evidence="1 2">
    <name type="scientific">Pseudomonas quercus</name>
    <dbReference type="NCBI Taxonomy" id="2722792"/>
    <lineage>
        <taxon>Bacteria</taxon>
        <taxon>Pseudomonadati</taxon>
        <taxon>Pseudomonadota</taxon>
        <taxon>Gammaproteobacteria</taxon>
        <taxon>Pseudomonadales</taxon>
        <taxon>Pseudomonadaceae</taxon>
        <taxon>Pseudomonas</taxon>
    </lineage>
</organism>
<reference evidence="1 2" key="1">
    <citation type="submission" date="2020-03" db="EMBL/GenBank/DDBJ databases">
        <authorList>
            <person name="Wang L."/>
            <person name="He N."/>
            <person name="Li Y."/>
            <person name="Fang Y."/>
            <person name="Zhang F."/>
        </authorList>
    </citation>
    <scope>NUCLEOTIDE SEQUENCE [LARGE SCALE GENOMIC DNA]</scope>
    <source>
        <strain evidence="2">hsmgli-8</strain>
    </source>
</reference>
<accession>A0ABX0Y8L1</accession>